<keyword evidence="3" id="KW-1185">Reference proteome</keyword>
<name>A0A139HWY8_9PEZI</name>
<dbReference type="EMBL" id="LFZN01000004">
    <property type="protein sequence ID" value="KXT06899.1"/>
    <property type="molecule type" value="Genomic_DNA"/>
</dbReference>
<gene>
    <name evidence="2" type="ORF">AC578_7303</name>
</gene>
<organism evidence="2 3">
    <name type="scientific">Pseudocercospora eumusae</name>
    <dbReference type="NCBI Taxonomy" id="321146"/>
    <lineage>
        <taxon>Eukaryota</taxon>
        <taxon>Fungi</taxon>
        <taxon>Dikarya</taxon>
        <taxon>Ascomycota</taxon>
        <taxon>Pezizomycotina</taxon>
        <taxon>Dothideomycetes</taxon>
        <taxon>Dothideomycetidae</taxon>
        <taxon>Mycosphaerellales</taxon>
        <taxon>Mycosphaerellaceae</taxon>
        <taxon>Pseudocercospora</taxon>
    </lineage>
</organism>
<reference evidence="2 3" key="1">
    <citation type="submission" date="2015-07" db="EMBL/GenBank/DDBJ databases">
        <title>Comparative genomics of the Sigatoka disease complex on banana suggests a link between parallel evolutionary changes in Pseudocercospora fijiensis and Pseudocercospora eumusae and increased virulence on the banana host.</title>
        <authorList>
            <person name="Chang T.-C."/>
            <person name="Salvucci A."/>
            <person name="Crous P.W."/>
            <person name="Stergiopoulos I."/>
        </authorList>
    </citation>
    <scope>NUCLEOTIDE SEQUENCE [LARGE SCALE GENOMIC DNA]</scope>
    <source>
        <strain evidence="2 3">CBS 114824</strain>
    </source>
</reference>
<proteinExistence type="predicted"/>
<protein>
    <submittedName>
        <fullName evidence="2">Uncharacterized protein</fullName>
    </submittedName>
</protein>
<dbReference type="AlphaFoldDB" id="A0A139HWY8"/>
<evidence type="ECO:0000256" key="1">
    <source>
        <dbReference type="SAM" id="MobiDB-lite"/>
    </source>
</evidence>
<evidence type="ECO:0000313" key="2">
    <source>
        <dbReference type="EMBL" id="KXT06899.1"/>
    </source>
</evidence>
<sequence>MDNTFLVYEDTTDTWSFSDEQGNSWRWRGEDQEVLANSSVRDWLRILFDSINNPSGPLIFDATRQEWRWETYARVRTVPRSRELLILLDECVILHLRTSFQAKSSQSAIAEPNNDFNHADLFDFTAPAPAPAPAPLHQADASMADDPFQDGTFRDQNTQSYQASGNGAAFSTLNPSSTLASNVVPLNTNNTDLFDFGAPAPSPSHQLDVFMADDLFQDGAFRDQNTPSHQASRDGAAFSTSQSSVVPLNTNHTDLFHFGAPAPAQDTSMLDCVEDDDPFSNKGTLSPAAFSSPLPAPRILGSKHTPSKTSTNSFNRRGIDSPTTPIIDDHDMLPSSASSPDRIDTPCPTGKKTLRKLLDARRPGRKDRAQNGFEFVNVSASCFAAMT</sequence>
<dbReference type="Proteomes" id="UP000070133">
    <property type="component" value="Unassembled WGS sequence"/>
</dbReference>
<evidence type="ECO:0000313" key="3">
    <source>
        <dbReference type="Proteomes" id="UP000070133"/>
    </source>
</evidence>
<comment type="caution">
    <text evidence="2">The sequence shown here is derived from an EMBL/GenBank/DDBJ whole genome shotgun (WGS) entry which is preliminary data.</text>
</comment>
<feature type="region of interest" description="Disordered" evidence="1">
    <location>
        <begin position="283"/>
        <end position="351"/>
    </location>
</feature>
<accession>A0A139HWY8</accession>
<dbReference type="OrthoDB" id="3654047at2759"/>